<sequence length="376" mass="41492">MATLLNKRATPTLHTRKAFACFAACVLTLVLASTASLPLSAAADTPYIDAEPDALQLKIEQTATDYNEAVANLESVEQQIEETHARIDELTASLPDQQEKSGDALKALYNLQQEGYSLVDMLLNVGTLEDFLTTYEYIDRIYTKNVNEINQLTKMQEELEATEKSLEEKRQLAETEKIRAEDALKSAQEAREEAQKKAAEAAAAEQKAAEEAAKTAEAEQEKADEAAESEPEQQPESSGPEDQGSEPPSSNVDWSTDKQAFVNEWTPRIDAYLAGSPLAGQGKTFAEAAWNYGVDPRWSPAISFTESSKGANCFASHNAWGWGSVSWSSWEEAIDAHVRGLARGYGYTISVESAKKYCPPNWEHWYNTTLAQMEMI</sequence>
<name>A0ABM7WM10_9ACTN</name>
<protein>
    <recommendedName>
        <fullName evidence="6">N-terminal domain of peptidoglycan hydrolase CwlO-containing protein</fullName>
    </recommendedName>
</protein>
<keyword evidence="3" id="KW-0732">Signal</keyword>
<feature type="signal peptide" evidence="3">
    <location>
        <begin position="1"/>
        <end position="41"/>
    </location>
</feature>
<feature type="coiled-coil region" evidence="1">
    <location>
        <begin position="59"/>
        <end position="93"/>
    </location>
</feature>
<feature type="compositionally biased region" description="Basic and acidic residues" evidence="2">
    <location>
        <begin position="183"/>
        <end position="199"/>
    </location>
</feature>
<feature type="compositionally biased region" description="Basic and acidic residues" evidence="2">
    <location>
        <begin position="207"/>
        <end position="225"/>
    </location>
</feature>
<reference evidence="4 5" key="1">
    <citation type="submission" date="2022-01" db="EMBL/GenBank/DDBJ databases">
        <title>Novel bile acid biosynthetic pathways are enriched in the microbiome of centenarians.</title>
        <authorList>
            <person name="Sato Y."/>
            <person name="Atarashi K."/>
            <person name="Plichta R.D."/>
            <person name="Arai Y."/>
            <person name="Sasajima S."/>
            <person name="Kearney M.S."/>
            <person name="Suda W."/>
            <person name="Takeshita K."/>
            <person name="Sasaki T."/>
            <person name="Okamoto S."/>
            <person name="Skelly N.A."/>
            <person name="Okamura Y."/>
            <person name="Vlamakis H."/>
            <person name="Li Y."/>
            <person name="Tanoue T."/>
            <person name="Takei H."/>
            <person name="Nittono H."/>
            <person name="Narushima S."/>
            <person name="Irie J."/>
            <person name="Itoh H."/>
            <person name="Moriya K."/>
            <person name="Sugiura Y."/>
            <person name="Suematsu M."/>
            <person name="Moritoki N."/>
            <person name="Shibata S."/>
            <person name="Littman R.D."/>
            <person name="Fischbach A.M."/>
            <person name="Uwamino Y."/>
            <person name="Inoue T."/>
            <person name="Honda A."/>
            <person name="Hattori M."/>
            <person name="Murai T."/>
            <person name="Xavier J.R."/>
            <person name="Hirose N."/>
            <person name="Honda K."/>
        </authorList>
    </citation>
    <scope>NUCLEOTIDE SEQUENCE [LARGE SCALE GENOMIC DNA]</scope>
    <source>
        <strain evidence="4 5">CE91-St30</strain>
    </source>
</reference>
<evidence type="ECO:0000313" key="4">
    <source>
        <dbReference type="EMBL" id="BDE97450.1"/>
    </source>
</evidence>
<evidence type="ECO:0008006" key="6">
    <source>
        <dbReference type="Google" id="ProtNLM"/>
    </source>
</evidence>
<dbReference type="RefSeq" id="WP_244386751.1">
    <property type="nucleotide sequence ID" value="NZ_AP025564.1"/>
</dbReference>
<dbReference type="Proteomes" id="UP001320544">
    <property type="component" value="Chromosome"/>
</dbReference>
<feature type="chain" id="PRO_5045822180" description="N-terminal domain of peptidoglycan hydrolase CwlO-containing protein" evidence="3">
    <location>
        <begin position="42"/>
        <end position="376"/>
    </location>
</feature>
<proteinExistence type="predicted"/>
<feature type="region of interest" description="Disordered" evidence="2">
    <location>
        <begin position="183"/>
        <end position="255"/>
    </location>
</feature>
<evidence type="ECO:0000256" key="3">
    <source>
        <dbReference type="SAM" id="SignalP"/>
    </source>
</evidence>
<evidence type="ECO:0000256" key="2">
    <source>
        <dbReference type="SAM" id="MobiDB-lite"/>
    </source>
</evidence>
<evidence type="ECO:0000256" key="1">
    <source>
        <dbReference type="SAM" id="Coils"/>
    </source>
</evidence>
<gene>
    <name evidence="4" type="ORF">CE91St30_27830</name>
</gene>
<dbReference type="Gene3D" id="6.10.250.3150">
    <property type="match status" value="1"/>
</dbReference>
<accession>A0ABM7WM10</accession>
<keyword evidence="1" id="KW-0175">Coiled coil</keyword>
<organism evidence="4 5">
    <name type="scientific">Raoultibacter timonensis</name>
    <dbReference type="NCBI Taxonomy" id="1907662"/>
    <lineage>
        <taxon>Bacteria</taxon>
        <taxon>Bacillati</taxon>
        <taxon>Actinomycetota</taxon>
        <taxon>Coriobacteriia</taxon>
        <taxon>Eggerthellales</taxon>
        <taxon>Eggerthellaceae</taxon>
        <taxon>Raoultibacter</taxon>
    </lineage>
</organism>
<feature type="compositionally biased region" description="Polar residues" evidence="2">
    <location>
        <begin position="246"/>
        <end position="255"/>
    </location>
</feature>
<evidence type="ECO:0000313" key="5">
    <source>
        <dbReference type="Proteomes" id="UP001320544"/>
    </source>
</evidence>
<keyword evidence="5" id="KW-1185">Reference proteome</keyword>
<dbReference type="EMBL" id="AP025564">
    <property type="protein sequence ID" value="BDE97450.1"/>
    <property type="molecule type" value="Genomic_DNA"/>
</dbReference>